<organism evidence="2 3">
    <name type="scientific">Crotalaria pallida</name>
    <name type="common">Smooth rattlebox</name>
    <name type="synonym">Crotalaria striata</name>
    <dbReference type="NCBI Taxonomy" id="3830"/>
    <lineage>
        <taxon>Eukaryota</taxon>
        <taxon>Viridiplantae</taxon>
        <taxon>Streptophyta</taxon>
        <taxon>Embryophyta</taxon>
        <taxon>Tracheophyta</taxon>
        <taxon>Spermatophyta</taxon>
        <taxon>Magnoliopsida</taxon>
        <taxon>eudicotyledons</taxon>
        <taxon>Gunneridae</taxon>
        <taxon>Pentapetalae</taxon>
        <taxon>rosids</taxon>
        <taxon>fabids</taxon>
        <taxon>Fabales</taxon>
        <taxon>Fabaceae</taxon>
        <taxon>Papilionoideae</taxon>
        <taxon>50 kb inversion clade</taxon>
        <taxon>genistoids sensu lato</taxon>
        <taxon>core genistoids</taxon>
        <taxon>Crotalarieae</taxon>
        <taxon>Crotalaria</taxon>
    </lineage>
</organism>
<keyword evidence="1" id="KW-0812">Transmembrane</keyword>
<keyword evidence="1" id="KW-1133">Transmembrane helix</keyword>
<keyword evidence="3" id="KW-1185">Reference proteome</keyword>
<evidence type="ECO:0000256" key="1">
    <source>
        <dbReference type="SAM" id="Phobius"/>
    </source>
</evidence>
<dbReference type="Proteomes" id="UP001372338">
    <property type="component" value="Unassembled WGS sequence"/>
</dbReference>
<evidence type="ECO:0000313" key="2">
    <source>
        <dbReference type="EMBL" id="KAK7291862.1"/>
    </source>
</evidence>
<keyword evidence="1" id="KW-0472">Membrane</keyword>
<dbReference type="EMBL" id="JAYWIO010000001">
    <property type="protein sequence ID" value="KAK7291862.1"/>
    <property type="molecule type" value="Genomic_DNA"/>
</dbReference>
<protein>
    <submittedName>
        <fullName evidence="2">Uncharacterized protein</fullName>
    </submittedName>
</protein>
<evidence type="ECO:0000313" key="3">
    <source>
        <dbReference type="Proteomes" id="UP001372338"/>
    </source>
</evidence>
<accession>A0AAN9J4D6</accession>
<feature type="transmembrane region" description="Helical" evidence="1">
    <location>
        <begin position="109"/>
        <end position="127"/>
    </location>
</feature>
<gene>
    <name evidence="2" type="ORF">RIF29_07355</name>
</gene>
<sequence length="131" mass="14626">MGSGPTFEIAERLGKQHCLILRSHLHTSSLSTFILLLYSQVCLPPSPNLSLSLSLSLSLPPYIYYTSPNSSFPFTPTFLAPLVTPFLTYTYYFALSISTSITLNLNTSFSLFFILSHSLIAQLHLCIQLQF</sequence>
<feature type="transmembrane region" description="Helical" evidence="1">
    <location>
        <begin position="77"/>
        <end position="97"/>
    </location>
</feature>
<proteinExistence type="predicted"/>
<comment type="caution">
    <text evidence="2">The sequence shown here is derived from an EMBL/GenBank/DDBJ whole genome shotgun (WGS) entry which is preliminary data.</text>
</comment>
<dbReference type="AlphaFoldDB" id="A0AAN9J4D6"/>
<reference evidence="2 3" key="1">
    <citation type="submission" date="2024-01" db="EMBL/GenBank/DDBJ databases">
        <title>The genomes of 5 underutilized Papilionoideae crops provide insights into root nodulation and disease resistanc.</title>
        <authorList>
            <person name="Yuan L."/>
        </authorList>
    </citation>
    <scope>NUCLEOTIDE SEQUENCE [LARGE SCALE GENOMIC DNA]</scope>
    <source>
        <strain evidence="2">ZHUSHIDOU_FW_LH</strain>
        <tissue evidence="2">Leaf</tissue>
    </source>
</reference>
<name>A0AAN9J4D6_CROPI</name>